<proteinExistence type="predicted"/>
<sequence length="2031" mass="231277">MNMDDGTDQADGSTNQNLNSDQCPMSLSGLTELESHQESPKEDRPYKCNQCDKSYRHAGSLVNHKKTHQIGLYTCLICQKEYSNPMGLKSHLRTHSEEKRFKCEQCGEAFRMSQQLYNHRKSLHGYYSTPNEEKITRSPKFEVQAPVLVESSNLMSNLENYIAESMLPVDFPHLVSKCYPDKKAGEEDLPIEDVEGHEVFTDEKDQPNDSNIEEYRHKCNQCGKAYKHAGSLANHKQSHVIGLYQCAVCFKEFSNLMAMKNHCRLHSDARARRSCKSPRFSGKSTGVHIDGADPLQIEVLLSAEKANNPPSLPDLSENIKSEEEEEAILIPQTHYKDEPVSSLSPLAKPNTDDVTDTPVCSDSITERTNDENKEKPNDFLVEQLEYDDAHEEDPKSGDRPFKCQECEKTYRHAGSLINHKKTHQTGVYSCSLCSKQMFNMAALKNHLRAHFKSRAGRRLGDAYFPSVSLSDELYQNQEDSYQCGLCDDISTNESDFLQHQLLHQKQEINEMSHEKLAEDIPKAGIWQETPQVSQGSSDDSAYSSGPGFTDVIKIKKDKVALQQWSQDYSLATPHEVKIENQDANVQNADASFEEPQPDLIASKEAESSELEDHHQSIDDRPHKCEICGRTYRHKSSLINHKLTHKTGVYQCSLCPKQYPNLMALRNHVRFHSRSYAGRRGISSRLGRQFFRAKPRFLQNRNNHSLADYVKLNDEVPNAATTSNKAIEEPLNESQSHCPCGKSFGDAEHFQLHQKNCPSAITVSSAETPTNVQSEISISTSAEKDLSDVQHPPESQEKITETYRSRVYECNLCSKSYRHSGSLINHKRTHQTGDYMCPYCSKHVHNMAALKNHIRIHHKVKKAQQGELRIDHALLYSEFSYPPDRKGLYHCVSCEKMFHTENDLLAHQMLHMPLEGNQWEHQDLKSSSPEVNKDATFTSTKDADWEHSNNLNFQDEHDCIDSAEDKPSEYTCVECGEVYDHIDDLNDHKRTHQAGIYQCSFCPKEYPNLLALRSHFETHTKPQTLRNTSLDGSDRNGFVDNHLPADNHYDCGHCGLIFSNEVDFHQHQVAHEKQVMAESLTGLRGEEQEPEYSFSMHSSERELLSRIKSEIEETDHSEANDGGSLLSHICGFCGKTYDDLESLQAHSLFHSNEEESSTNENIHTKTDQDSHCQQYSPSVKEEESSGSTAKNEESPQSRPYTCEQCGKTYRHGGSLVNHKKTHLVGNFQCVSCSRHYPNLAAYRTHLRHHPKCKQPAASSNQHELPTNDLICPSGDARLLTFSPPSSVPMAKNPARQPISIEKYVNYTIEDGSMHDHPSGLGCSNTLLNNSRRRFSRRISRINKVHNSKQMSLQSISMSGAHNMSDVQDSKVPVCEFCGKMFGVKDQALHLSGNCSHHSAKLDCTLVERNEESQDLPILPNSFPSQKEDEPGFHWRPFRCEVCGRSYRHAGSLINHKQTHKTGIFRCSICQKRFFNLMAMKNHNRIHFELKRHNCLDCGKAFRLQKQLDTHQRIHRLRASSKKLGRRKRRSRYRRFVQGHLHKSLMQVSSESSAVDKVHDSGVKSSNSCTKREMDPNSRPYQCEECGRSYRHAGSLFNHKKSHKTGQYHCSICDKTYSNLMALKNHQRTHYEAKRHPCSQCGKTFKWKRQLFKHQLVHDQERPQSVSPLLSGTEEAKTLDEHQEKNTVGHDSSSFNNEEVSNQEEISPGNKDSVSPLKPVCISCGITFTNHDELDSHACKENHIDSSAPEESGARESTPSENKDEPPHQSDVCNRNHPGNLRTQKSTQERANYKCSLCHKQFLNPIAMKAHLQTHTAEKHFRCVDCRQAFPNSQELFNHNTIHNVDKPFCCPICNHGFSCELALRHHQWTHKPLSSSLVTPTKTPTLEQKMSQSGEKLQNHKDQVNQGDRKYKCKQCGRSYLHAGSLFNHQKTHSVGVYKCPSCLKEYSNLLAFKNHLRIHRYNCKECGKAFRNSGDLEAHSKIHEGGSFTCSLCNKDFLCRSSFKRHQRVHTNQDGDIFDPQAVSNFMVEVT</sequence>
<dbReference type="FunFam" id="3.30.160.60:FF:000038">
    <property type="entry name" value="Zinc finger protein 624"/>
    <property type="match status" value="1"/>
</dbReference>
<feature type="domain" description="C2H2-type" evidence="9">
    <location>
        <begin position="1847"/>
        <end position="1869"/>
    </location>
</feature>
<feature type="domain" description="C2H2-type" evidence="9">
    <location>
        <begin position="46"/>
        <end position="68"/>
    </location>
</feature>
<dbReference type="Pfam" id="PF00096">
    <property type="entry name" value="zf-C2H2"/>
    <property type="match status" value="14"/>
</dbReference>
<feature type="region of interest" description="Disordered" evidence="8">
    <location>
        <begin position="1"/>
        <end position="46"/>
    </location>
</feature>
<accession>A0A8J6EFC4</accession>
<feature type="domain" description="C2H2-type" evidence="9">
    <location>
        <begin position="1910"/>
        <end position="1933"/>
    </location>
</feature>
<feature type="domain" description="C2H2-type" evidence="9">
    <location>
        <begin position="217"/>
        <end position="239"/>
    </location>
</feature>
<dbReference type="Gene3D" id="3.30.160.60">
    <property type="entry name" value="Classic Zinc Finger"/>
    <property type="match status" value="20"/>
</dbReference>
<evidence type="ECO:0000256" key="1">
    <source>
        <dbReference type="ARBA" id="ARBA00004123"/>
    </source>
</evidence>
<feature type="domain" description="C2H2-type" evidence="9">
    <location>
        <begin position="1961"/>
        <end position="1988"/>
    </location>
</feature>
<dbReference type="FunFam" id="3.30.160.60:FF:001345">
    <property type="entry name" value="zinc finger protein 646"/>
    <property type="match status" value="3"/>
</dbReference>
<feature type="domain" description="C2H2-type" evidence="9">
    <location>
        <begin position="1791"/>
        <end position="1818"/>
    </location>
</feature>
<feature type="compositionally biased region" description="Basic and acidic residues" evidence="8">
    <location>
        <begin position="1896"/>
        <end position="1905"/>
    </location>
</feature>
<feature type="domain" description="C2H2-type" evidence="9">
    <location>
        <begin position="834"/>
        <end position="861"/>
    </location>
</feature>
<keyword evidence="2" id="KW-0479">Metal-binding</keyword>
<dbReference type="InterPro" id="IPR013087">
    <property type="entry name" value="Znf_C2H2_type"/>
</dbReference>
<feature type="domain" description="C2H2-type" evidence="9">
    <location>
        <begin position="1491"/>
        <end position="1513"/>
    </location>
</feature>
<keyword evidence="11" id="KW-1185">Reference proteome</keyword>
<dbReference type="OrthoDB" id="8117402at2759"/>
<feature type="region of interest" description="Disordered" evidence="8">
    <location>
        <begin position="1678"/>
        <end position="1711"/>
    </location>
</feature>
<keyword evidence="6" id="KW-0539">Nucleus</keyword>
<gene>
    <name evidence="10" type="ORF">GDO78_013953</name>
</gene>
<dbReference type="GO" id="GO:0005634">
    <property type="term" value="C:nucleus"/>
    <property type="evidence" value="ECO:0007669"/>
    <property type="project" value="UniProtKB-SubCell"/>
</dbReference>
<evidence type="ECO:0000256" key="6">
    <source>
        <dbReference type="ARBA" id="ARBA00023242"/>
    </source>
</evidence>
<feature type="domain" description="C2H2-type" evidence="9">
    <location>
        <begin position="1463"/>
        <end position="1490"/>
    </location>
</feature>
<evidence type="ECO:0000256" key="7">
    <source>
        <dbReference type="PROSITE-ProRule" id="PRU00042"/>
    </source>
</evidence>
<feature type="region of interest" description="Disordered" evidence="8">
    <location>
        <begin position="1547"/>
        <end position="1572"/>
    </location>
</feature>
<evidence type="ECO:0000256" key="5">
    <source>
        <dbReference type="ARBA" id="ARBA00022833"/>
    </source>
</evidence>
<name>A0A8J6EFC4_ELECQ</name>
<feature type="domain" description="C2H2-type" evidence="9">
    <location>
        <begin position="428"/>
        <end position="455"/>
    </location>
</feature>
<dbReference type="FunFam" id="3.30.160.60:FF:000446">
    <property type="entry name" value="Zinc finger protein"/>
    <property type="match status" value="2"/>
</dbReference>
<feature type="compositionally biased region" description="Basic and acidic residues" evidence="8">
    <location>
        <begin position="33"/>
        <end position="46"/>
    </location>
</feature>
<feature type="domain" description="C2H2-type" evidence="9">
    <location>
        <begin position="1048"/>
        <end position="1075"/>
    </location>
</feature>
<feature type="domain" description="C2H2-type" evidence="9">
    <location>
        <begin position="888"/>
        <end position="910"/>
    </location>
</feature>
<feature type="region of interest" description="Disordered" evidence="8">
    <location>
        <begin position="338"/>
        <end position="377"/>
    </location>
</feature>
<feature type="domain" description="C2H2-type" evidence="9">
    <location>
        <begin position="996"/>
        <end position="1023"/>
    </location>
</feature>
<dbReference type="EMBL" id="WNTK01001098">
    <property type="protein sequence ID" value="KAG9467969.1"/>
    <property type="molecule type" value="Genomic_DNA"/>
</dbReference>
<feature type="compositionally biased region" description="Polar residues" evidence="8">
    <location>
        <begin position="1687"/>
        <end position="1711"/>
    </location>
</feature>
<dbReference type="GO" id="GO:0001228">
    <property type="term" value="F:DNA-binding transcription activator activity, RNA polymerase II-specific"/>
    <property type="evidence" value="ECO:0007669"/>
    <property type="project" value="TreeGrafter"/>
</dbReference>
<feature type="domain" description="C2H2-type" evidence="9">
    <location>
        <begin position="244"/>
        <end position="271"/>
    </location>
</feature>
<feature type="domain" description="C2H2-type" evidence="9">
    <location>
        <begin position="101"/>
        <end position="124"/>
    </location>
</feature>
<feature type="region of interest" description="Disordered" evidence="8">
    <location>
        <begin position="1742"/>
        <end position="1785"/>
    </location>
</feature>
<comment type="subcellular location">
    <subcellularLocation>
        <location evidence="1">Nucleus</location>
    </subcellularLocation>
</comment>
<feature type="domain" description="C2H2-type" evidence="9">
    <location>
        <begin position="1634"/>
        <end position="1661"/>
    </location>
</feature>
<dbReference type="SMART" id="SM00355">
    <property type="entry name" value="ZnF_C2H2"/>
    <property type="match status" value="34"/>
</dbReference>
<dbReference type="InterPro" id="IPR036236">
    <property type="entry name" value="Znf_C2H2_sf"/>
</dbReference>
<organism evidence="10 11">
    <name type="scientific">Eleutherodactylus coqui</name>
    <name type="common">Puerto Rican coqui</name>
    <dbReference type="NCBI Taxonomy" id="57060"/>
    <lineage>
        <taxon>Eukaryota</taxon>
        <taxon>Metazoa</taxon>
        <taxon>Chordata</taxon>
        <taxon>Craniata</taxon>
        <taxon>Vertebrata</taxon>
        <taxon>Euteleostomi</taxon>
        <taxon>Amphibia</taxon>
        <taxon>Batrachia</taxon>
        <taxon>Anura</taxon>
        <taxon>Neobatrachia</taxon>
        <taxon>Hyloidea</taxon>
        <taxon>Eleutherodactylidae</taxon>
        <taxon>Eleutherodactylinae</taxon>
        <taxon>Eleutherodactylus</taxon>
        <taxon>Eleutherodactylus</taxon>
    </lineage>
</organism>
<dbReference type="PANTHER" id="PTHR24376">
    <property type="entry name" value="ZINC FINGER PROTEIN"/>
    <property type="match status" value="1"/>
</dbReference>
<dbReference type="FunFam" id="3.30.160.60:FF:000065">
    <property type="entry name" value="B-cell CLL/lymphoma 6, member B"/>
    <property type="match status" value="2"/>
</dbReference>
<dbReference type="PROSITE" id="PS00028">
    <property type="entry name" value="ZINC_FINGER_C2H2_1"/>
    <property type="match status" value="31"/>
</dbReference>
<evidence type="ECO:0000256" key="3">
    <source>
        <dbReference type="ARBA" id="ARBA00022737"/>
    </source>
</evidence>
<evidence type="ECO:0000256" key="4">
    <source>
        <dbReference type="ARBA" id="ARBA00022771"/>
    </source>
</evidence>
<evidence type="ECO:0000259" key="9">
    <source>
        <dbReference type="PROSITE" id="PS50157"/>
    </source>
</evidence>
<feature type="compositionally biased region" description="Basic and acidic residues" evidence="8">
    <location>
        <begin position="364"/>
        <end position="377"/>
    </location>
</feature>
<dbReference type="SUPFAM" id="SSF57667">
    <property type="entry name" value="beta-beta-alpha zinc fingers"/>
    <property type="match status" value="17"/>
</dbReference>
<evidence type="ECO:0000313" key="10">
    <source>
        <dbReference type="EMBL" id="KAG9467969.1"/>
    </source>
</evidence>
<dbReference type="Proteomes" id="UP000770717">
    <property type="component" value="Unassembled WGS sequence"/>
</dbReference>
<feature type="domain" description="C2H2-type" evidence="9">
    <location>
        <begin position="1606"/>
        <end position="1633"/>
    </location>
</feature>
<feature type="domain" description="C2H2-type" evidence="9">
    <location>
        <begin position="1436"/>
        <end position="1458"/>
    </location>
</feature>
<comment type="caution">
    <text evidence="10">The sequence shown here is derived from an EMBL/GenBank/DDBJ whole genome shotgun (WGS) entry which is preliminary data.</text>
</comment>
<feature type="domain" description="C2H2-type" evidence="9">
    <location>
        <begin position="1579"/>
        <end position="1601"/>
    </location>
</feature>
<feature type="domain" description="C2H2-type" evidence="9">
    <location>
        <begin position="622"/>
        <end position="644"/>
    </location>
</feature>
<feature type="domain" description="C2H2-type" evidence="9">
    <location>
        <begin position="1988"/>
        <end position="2015"/>
    </location>
</feature>
<feature type="domain" description="C2H2-type" evidence="9">
    <location>
        <begin position="1127"/>
        <end position="1154"/>
    </location>
</feature>
<reference evidence="10" key="1">
    <citation type="thesis" date="2020" institute="ProQuest LLC" country="789 East Eisenhower Parkway, Ann Arbor, MI, USA">
        <title>Comparative Genomics and Chromosome Evolution.</title>
        <authorList>
            <person name="Mudd A.B."/>
        </authorList>
    </citation>
    <scope>NUCLEOTIDE SEQUENCE</scope>
    <source>
        <strain evidence="10">HN-11 Male</strain>
        <tissue evidence="10">Kidney and liver</tissue>
    </source>
</reference>
<evidence type="ECO:0000256" key="2">
    <source>
        <dbReference type="ARBA" id="ARBA00022723"/>
    </source>
</evidence>
<dbReference type="EMBL" id="WNTK01001098">
    <property type="protein sequence ID" value="KAG9467970.1"/>
    <property type="molecule type" value="Genomic_DNA"/>
</dbReference>
<feature type="domain" description="C2H2-type" evidence="9">
    <location>
        <begin position="1199"/>
        <end position="1221"/>
    </location>
</feature>
<feature type="domain" description="C2H2-type" evidence="9">
    <location>
        <begin position="1937"/>
        <end position="1959"/>
    </location>
</feature>
<feature type="domain" description="C2H2-type" evidence="9">
    <location>
        <begin position="969"/>
        <end position="991"/>
    </location>
</feature>
<feature type="region of interest" description="Disordered" evidence="8">
    <location>
        <begin position="1886"/>
        <end position="1905"/>
    </location>
</feature>
<feature type="domain" description="C2H2-type" evidence="9">
    <location>
        <begin position="73"/>
        <end position="100"/>
    </location>
</feature>
<dbReference type="FunFam" id="3.30.160.60:FF:002243">
    <property type="entry name" value="zinc finger protein 646"/>
    <property type="match status" value="2"/>
</dbReference>
<keyword evidence="5" id="KW-0862">Zinc</keyword>
<feature type="region of interest" description="Disordered" evidence="8">
    <location>
        <begin position="1149"/>
        <end position="1199"/>
    </location>
</feature>
<dbReference type="GO" id="GO:0000978">
    <property type="term" value="F:RNA polymerase II cis-regulatory region sequence-specific DNA binding"/>
    <property type="evidence" value="ECO:0007669"/>
    <property type="project" value="TreeGrafter"/>
</dbReference>
<feature type="domain" description="C2H2-type" evidence="9">
    <location>
        <begin position="1226"/>
        <end position="1253"/>
    </location>
</feature>
<protein>
    <recommendedName>
        <fullName evidence="9">C2H2-type domain-containing protein</fullName>
    </recommendedName>
</protein>
<feature type="compositionally biased region" description="Polar residues" evidence="8">
    <location>
        <begin position="1886"/>
        <end position="1895"/>
    </location>
</feature>
<feature type="domain" description="C2H2-type" evidence="9">
    <location>
        <begin position="401"/>
        <end position="423"/>
    </location>
</feature>
<dbReference type="PROSITE" id="PS50157">
    <property type="entry name" value="ZINC_FINGER_C2H2_2"/>
    <property type="match status" value="31"/>
</dbReference>
<feature type="domain" description="C2H2-type" evidence="9">
    <location>
        <begin position="1819"/>
        <end position="1846"/>
    </location>
</feature>
<evidence type="ECO:0000313" key="11">
    <source>
        <dbReference type="Proteomes" id="UP000770717"/>
    </source>
</evidence>
<evidence type="ECO:0000256" key="8">
    <source>
        <dbReference type="SAM" id="MobiDB-lite"/>
    </source>
</evidence>
<dbReference type="GO" id="GO:0008270">
    <property type="term" value="F:zinc ion binding"/>
    <property type="evidence" value="ECO:0007669"/>
    <property type="project" value="UniProtKB-KW"/>
</dbReference>
<keyword evidence="4 7" id="KW-0863">Zinc-finger</keyword>
<feature type="domain" description="C2H2-type" evidence="9">
    <location>
        <begin position="649"/>
        <end position="676"/>
    </location>
</feature>
<feature type="domain" description="C2H2-type" evidence="9">
    <location>
        <begin position="807"/>
        <end position="829"/>
    </location>
</feature>
<keyword evidence="3" id="KW-0677">Repeat</keyword>
<feature type="compositionally biased region" description="Polar residues" evidence="8">
    <location>
        <begin position="10"/>
        <end position="29"/>
    </location>
</feature>
<dbReference type="FunFam" id="3.30.160.60:FF:002632">
    <property type="entry name" value="Zinc finger protein 646"/>
    <property type="match status" value="1"/>
</dbReference>
<dbReference type="PANTHER" id="PTHR24376:SF100">
    <property type="entry name" value="ZINC FINGER PROTEIN 646"/>
    <property type="match status" value="1"/>
</dbReference>